<dbReference type="InterPro" id="IPR010255">
    <property type="entry name" value="Haem_peroxidase_sf"/>
</dbReference>
<dbReference type="InterPro" id="IPR019793">
    <property type="entry name" value="Peroxidases_heam-ligand_BS"/>
</dbReference>
<feature type="binding site" evidence="18">
    <location>
        <position position="226"/>
    </location>
    <ligand>
        <name>Ca(2+)</name>
        <dbReference type="ChEBI" id="CHEBI:29108"/>
        <label>2</label>
    </ligand>
</feature>
<dbReference type="GO" id="GO:0005576">
    <property type="term" value="C:extracellular region"/>
    <property type="evidence" value="ECO:0007669"/>
    <property type="project" value="UniProtKB-SubCell"/>
</dbReference>
<dbReference type="PROSITE" id="PS51420">
    <property type="entry name" value="RHO"/>
    <property type="match status" value="1"/>
</dbReference>
<keyword evidence="13 20" id="KW-1015">Disulfide bond</keyword>
<dbReference type="PROSITE" id="PS50873">
    <property type="entry name" value="PEROXIDASE_4"/>
    <property type="match status" value="1"/>
</dbReference>
<dbReference type="SUPFAM" id="SSF52540">
    <property type="entry name" value="P-loop containing nucleoside triphosphate hydrolases"/>
    <property type="match status" value="1"/>
</dbReference>
<dbReference type="PROSITE" id="PS51419">
    <property type="entry name" value="RAB"/>
    <property type="match status" value="1"/>
</dbReference>
<feature type="disulfide bond" evidence="20">
    <location>
        <begin position="232"/>
        <end position="263"/>
    </location>
</feature>
<feature type="disulfide bond" evidence="20">
    <location>
        <begin position="43"/>
        <end position="148"/>
    </location>
</feature>
<feature type="disulfide bond" evidence="20">
    <location>
        <begin position="76"/>
        <end position="107"/>
    </location>
</feature>
<dbReference type="InterPro" id="IPR033905">
    <property type="entry name" value="Secretory_peroxidase"/>
</dbReference>
<dbReference type="GO" id="GO:0042744">
    <property type="term" value="P:hydrogen peroxide catabolic process"/>
    <property type="evidence" value="ECO:0007669"/>
    <property type="project" value="UniProtKB-KW"/>
</dbReference>
<dbReference type="Gene3D" id="1.10.520.10">
    <property type="match status" value="1"/>
</dbReference>
<gene>
    <name evidence="23" type="ORF">C2845_PM11G20770</name>
</gene>
<comment type="caution">
    <text evidence="23">The sequence shown here is derived from an EMBL/GenBank/DDBJ whole genome shotgun (WGS) entry which is preliminary data.</text>
</comment>
<dbReference type="SMART" id="SM00174">
    <property type="entry name" value="RHO"/>
    <property type="match status" value="1"/>
</dbReference>
<feature type="binding site" evidence="18">
    <location>
        <position position="75"/>
    </location>
    <ligand>
        <name>Ca(2+)</name>
        <dbReference type="ChEBI" id="CHEBI:29108"/>
        <label>1</label>
    </ligand>
</feature>
<feature type="binding site" evidence="18">
    <location>
        <position position="106"/>
    </location>
    <ligand>
        <name>Ca(2+)</name>
        <dbReference type="ChEBI" id="CHEBI:29108"/>
        <label>1</label>
    </ligand>
</feature>
<evidence type="ECO:0000256" key="12">
    <source>
        <dbReference type="ARBA" id="ARBA00023004"/>
    </source>
</evidence>
<keyword evidence="8 18" id="KW-0479">Metal-binding</keyword>
<dbReference type="SMART" id="SM00175">
    <property type="entry name" value="RAB"/>
    <property type="match status" value="1"/>
</dbReference>
<dbReference type="Gene3D" id="1.10.420.10">
    <property type="entry name" value="Peroxidase, domain 2"/>
    <property type="match status" value="1"/>
</dbReference>
<evidence type="ECO:0000256" key="8">
    <source>
        <dbReference type="ARBA" id="ARBA00022723"/>
    </source>
</evidence>
<evidence type="ECO:0000256" key="21">
    <source>
        <dbReference type="SAM" id="SignalP"/>
    </source>
</evidence>
<dbReference type="InterPro" id="IPR001806">
    <property type="entry name" value="Small_GTPase"/>
</dbReference>
<dbReference type="EMBL" id="PQIB02000007">
    <property type="protein sequence ID" value="RLN09926.1"/>
    <property type="molecule type" value="Genomic_DNA"/>
</dbReference>
<feature type="site" description="Transition state stabilizer" evidence="19">
    <location>
        <position position="70"/>
    </location>
</feature>
<feature type="binding site" evidence="18">
    <location>
        <position position="284"/>
    </location>
    <ligand>
        <name>Ca(2+)</name>
        <dbReference type="ChEBI" id="CHEBI:29108"/>
        <label>2</label>
    </ligand>
</feature>
<dbReference type="GO" id="GO:0005525">
    <property type="term" value="F:GTP binding"/>
    <property type="evidence" value="ECO:0007669"/>
    <property type="project" value="InterPro"/>
</dbReference>
<evidence type="ECO:0000256" key="9">
    <source>
        <dbReference type="ARBA" id="ARBA00022729"/>
    </source>
</evidence>
<dbReference type="GO" id="GO:0046872">
    <property type="term" value="F:metal ion binding"/>
    <property type="evidence" value="ECO:0007669"/>
    <property type="project" value="UniProtKB-KW"/>
</dbReference>
<dbReference type="InterPro" id="IPR000823">
    <property type="entry name" value="Peroxidase_pln"/>
</dbReference>
<evidence type="ECO:0000256" key="2">
    <source>
        <dbReference type="ARBA" id="ARBA00004613"/>
    </source>
</evidence>
<keyword evidence="11" id="KW-0560">Oxidoreductase</keyword>
<dbReference type="GO" id="GO:0006979">
    <property type="term" value="P:response to oxidative stress"/>
    <property type="evidence" value="ECO:0007669"/>
    <property type="project" value="InterPro"/>
</dbReference>
<feature type="chain" id="PRO_5018252766" description="peroxidase" evidence="21">
    <location>
        <begin position="34"/>
        <end position="492"/>
    </location>
</feature>
<dbReference type="InterPro" id="IPR005225">
    <property type="entry name" value="Small_GTP-bd"/>
</dbReference>
<evidence type="ECO:0000256" key="1">
    <source>
        <dbReference type="ARBA" id="ARBA00000189"/>
    </source>
</evidence>
<sequence>MASSSSSSAAVEAALLVAAALLLVLGVAADAEALSLDQYEKRCPEAEAAVTAAVRQAMAKDRTVAAGLLRMHFHDCFVRQQQHKQLAAATDSDRSIHDMAAAARQGCDASVLLDSTANVTAEKAGPPNVSLHAFYVIDNAKAALEALCPGVVSCADILALAARDAVALSGGPSWVVPVGRRDGRVSLAADTSTLPGPRASFEQLKQAFHARGLSTKDLVVLSGGHTLGFAHCSSFQDRIHPKAQRQQDPSLSPSFAASLRRACPANNTARAAGSGLDATSAAFDNTYYRMLQGGRGLLASDEALLTHPKTRAWVALYAASQEAFFRAFAKSMLRMGGLNGGDEDYVPTVFDNFSANVVVDGSTVNLGLWDTAGQEDYNRLRPLSYRGADVFLLAFSLISKASYENWIPELRHYAPGVPIILVGTKLDLRDDKQFFVDHPGAVPISTAQGEELRKLIGAAAYIECSSKTQQVVPFFSFPAQDASLSSLAVHAY</sequence>
<evidence type="ECO:0000313" key="24">
    <source>
        <dbReference type="Proteomes" id="UP000275267"/>
    </source>
</evidence>
<evidence type="ECO:0000256" key="11">
    <source>
        <dbReference type="ARBA" id="ARBA00023002"/>
    </source>
</evidence>
<dbReference type="InterPro" id="IPR002016">
    <property type="entry name" value="Haem_peroxidase"/>
</dbReference>
<keyword evidence="24" id="KW-1185">Reference proteome</keyword>
<evidence type="ECO:0000256" key="6">
    <source>
        <dbReference type="ARBA" id="ARBA00022559"/>
    </source>
</evidence>
<keyword evidence="5" id="KW-0964">Secreted</keyword>
<feature type="binding site" evidence="18">
    <location>
        <position position="277"/>
    </location>
    <ligand>
        <name>Ca(2+)</name>
        <dbReference type="ChEBI" id="CHEBI:29108"/>
        <label>2</label>
    </ligand>
</feature>
<dbReference type="Pfam" id="PF00141">
    <property type="entry name" value="peroxidase"/>
    <property type="match status" value="1"/>
</dbReference>
<feature type="binding site" description="axial binding residue" evidence="18">
    <location>
        <position position="225"/>
    </location>
    <ligand>
        <name>heme b</name>
        <dbReference type="ChEBI" id="CHEBI:60344"/>
    </ligand>
    <ligandPart>
        <name>Fe</name>
        <dbReference type="ChEBI" id="CHEBI:18248"/>
    </ligandPart>
</feature>
<evidence type="ECO:0000256" key="18">
    <source>
        <dbReference type="PIRSR" id="PIRSR600823-3"/>
    </source>
</evidence>
<dbReference type="AlphaFoldDB" id="A0A3L6RVY3"/>
<dbReference type="GO" id="GO:0140825">
    <property type="term" value="F:lactoperoxidase activity"/>
    <property type="evidence" value="ECO:0007669"/>
    <property type="project" value="UniProtKB-EC"/>
</dbReference>
<evidence type="ECO:0000256" key="13">
    <source>
        <dbReference type="ARBA" id="ARBA00023157"/>
    </source>
</evidence>
<keyword evidence="10 18" id="KW-0106">Calcium</keyword>
<evidence type="ECO:0000256" key="16">
    <source>
        <dbReference type="PIRSR" id="PIRSR600823-1"/>
    </source>
</evidence>
<feature type="binding site" evidence="18">
    <location>
        <position position="108"/>
    </location>
    <ligand>
        <name>Ca(2+)</name>
        <dbReference type="ChEBI" id="CHEBI:29108"/>
        <label>1</label>
    </ligand>
</feature>
<dbReference type="Proteomes" id="UP000275267">
    <property type="component" value="Unassembled WGS sequence"/>
</dbReference>
<evidence type="ECO:0000256" key="17">
    <source>
        <dbReference type="PIRSR" id="PIRSR600823-2"/>
    </source>
</evidence>
<organism evidence="23 24">
    <name type="scientific">Panicum miliaceum</name>
    <name type="common">Proso millet</name>
    <name type="synonym">Broomcorn millet</name>
    <dbReference type="NCBI Taxonomy" id="4540"/>
    <lineage>
        <taxon>Eukaryota</taxon>
        <taxon>Viridiplantae</taxon>
        <taxon>Streptophyta</taxon>
        <taxon>Embryophyta</taxon>
        <taxon>Tracheophyta</taxon>
        <taxon>Spermatophyta</taxon>
        <taxon>Magnoliopsida</taxon>
        <taxon>Liliopsida</taxon>
        <taxon>Poales</taxon>
        <taxon>Poaceae</taxon>
        <taxon>PACMAD clade</taxon>
        <taxon>Panicoideae</taxon>
        <taxon>Panicodae</taxon>
        <taxon>Paniceae</taxon>
        <taxon>Panicinae</taxon>
        <taxon>Panicum</taxon>
        <taxon>Panicum sect. Panicum</taxon>
    </lineage>
</organism>
<evidence type="ECO:0000256" key="15">
    <source>
        <dbReference type="ARBA" id="ARBA00023324"/>
    </source>
</evidence>
<dbReference type="PROSITE" id="PS00435">
    <property type="entry name" value="PEROXIDASE_1"/>
    <property type="match status" value="1"/>
</dbReference>
<dbReference type="PROSITE" id="PS00436">
    <property type="entry name" value="PEROXIDASE_2"/>
    <property type="match status" value="1"/>
</dbReference>
<dbReference type="NCBIfam" id="TIGR00231">
    <property type="entry name" value="small_GTP"/>
    <property type="match status" value="1"/>
</dbReference>
<comment type="similarity">
    <text evidence="3">Belongs to the peroxidase family. Ascorbate peroxidase subfamily.</text>
</comment>
<comment type="cofactor">
    <cofactor evidence="18">
        <name>Ca(2+)</name>
        <dbReference type="ChEBI" id="CHEBI:29108"/>
    </cofactor>
    <text evidence="18">Binds 2 calcium ions per subunit.</text>
</comment>
<protein>
    <recommendedName>
        <fullName evidence="4">peroxidase</fullName>
        <ecNumber evidence="4">1.11.1.7</ecNumber>
    </recommendedName>
</protein>
<evidence type="ECO:0000259" key="22">
    <source>
        <dbReference type="PROSITE" id="PS50873"/>
    </source>
</evidence>
<evidence type="ECO:0000256" key="20">
    <source>
        <dbReference type="PIRSR" id="PIRSR600823-5"/>
    </source>
</evidence>
<accession>A0A3L6RVY3</accession>
<proteinExistence type="inferred from homology"/>
<name>A0A3L6RVY3_PANMI</name>
<comment type="cofactor">
    <cofactor evidence="18">
        <name>heme b</name>
        <dbReference type="ChEBI" id="CHEBI:60344"/>
    </cofactor>
    <text evidence="18">Binds 1 heme b (iron(II)-protoporphyrin IX) group per subunit.</text>
</comment>
<dbReference type="SMART" id="SM00173">
    <property type="entry name" value="RAS"/>
    <property type="match status" value="1"/>
</dbReference>
<feature type="binding site" evidence="18">
    <location>
        <position position="110"/>
    </location>
    <ligand>
        <name>Ca(2+)</name>
        <dbReference type="ChEBI" id="CHEBI:29108"/>
        <label>1</label>
    </ligand>
</feature>
<evidence type="ECO:0000256" key="14">
    <source>
        <dbReference type="ARBA" id="ARBA00023180"/>
    </source>
</evidence>
<dbReference type="CDD" id="cd00693">
    <property type="entry name" value="secretory_peroxidase"/>
    <property type="match status" value="1"/>
</dbReference>
<dbReference type="PRINTS" id="PR00461">
    <property type="entry name" value="PLPEROXIDASE"/>
</dbReference>
<feature type="active site" description="Proton acceptor" evidence="16">
    <location>
        <position position="74"/>
    </location>
</feature>
<dbReference type="Pfam" id="PF00071">
    <property type="entry name" value="Ras"/>
    <property type="match status" value="1"/>
</dbReference>
<evidence type="ECO:0000256" key="5">
    <source>
        <dbReference type="ARBA" id="ARBA00022525"/>
    </source>
</evidence>
<keyword evidence="9 21" id="KW-0732">Signal</keyword>
<dbReference type="SUPFAM" id="SSF48113">
    <property type="entry name" value="Heme-dependent peroxidases"/>
    <property type="match status" value="1"/>
</dbReference>
<evidence type="ECO:0000256" key="19">
    <source>
        <dbReference type="PIRSR" id="PIRSR600823-4"/>
    </source>
</evidence>
<dbReference type="GO" id="GO:0020037">
    <property type="term" value="F:heme binding"/>
    <property type="evidence" value="ECO:0007669"/>
    <property type="project" value="InterPro"/>
</dbReference>
<keyword evidence="7" id="KW-0349">Heme</keyword>
<dbReference type="EC" id="1.11.1.7" evidence="4"/>
<evidence type="ECO:0000256" key="10">
    <source>
        <dbReference type="ARBA" id="ARBA00022837"/>
    </source>
</evidence>
<feature type="binding site" evidence="18">
    <location>
        <position position="78"/>
    </location>
    <ligand>
        <name>Ca(2+)</name>
        <dbReference type="ChEBI" id="CHEBI:29108"/>
        <label>1</label>
    </ligand>
</feature>
<dbReference type="PRINTS" id="PR00458">
    <property type="entry name" value="PEROXIDASE"/>
</dbReference>
<keyword evidence="12 18" id="KW-0408">Iron</keyword>
<comment type="catalytic activity">
    <reaction evidence="1">
        <text>2 a phenolic donor + H2O2 = 2 a phenolic radical donor + 2 H2O</text>
        <dbReference type="Rhea" id="RHEA:56136"/>
        <dbReference type="ChEBI" id="CHEBI:15377"/>
        <dbReference type="ChEBI" id="CHEBI:16240"/>
        <dbReference type="ChEBI" id="CHEBI:139520"/>
        <dbReference type="ChEBI" id="CHEBI:139521"/>
        <dbReference type="EC" id="1.11.1.7"/>
    </reaction>
</comment>
<keyword evidence="14" id="KW-0325">Glycoprotein</keyword>
<dbReference type="FunFam" id="1.10.420.10:FF:000006">
    <property type="entry name" value="Peroxidase"/>
    <property type="match status" value="1"/>
</dbReference>
<dbReference type="PROSITE" id="PS51421">
    <property type="entry name" value="RAS"/>
    <property type="match status" value="1"/>
</dbReference>
<dbReference type="OrthoDB" id="2113341at2759"/>
<dbReference type="STRING" id="4540.A0A3L6RVY3"/>
<evidence type="ECO:0000256" key="4">
    <source>
        <dbReference type="ARBA" id="ARBA00012313"/>
    </source>
</evidence>
<comment type="subcellular location">
    <subcellularLocation>
        <location evidence="2">Secreted</location>
    </subcellularLocation>
</comment>
<feature type="binding site" evidence="17">
    <location>
        <position position="195"/>
    </location>
    <ligand>
        <name>substrate</name>
    </ligand>
</feature>
<feature type="binding site" evidence="18">
    <location>
        <position position="122"/>
    </location>
    <ligand>
        <name>Ca(2+)</name>
        <dbReference type="ChEBI" id="CHEBI:29108"/>
        <label>1</label>
    </ligand>
</feature>
<keyword evidence="6" id="KW-0575">Peroxidase</keyword>
<dbReference type="FunFam" id="1.10.520.10:FF:000009">
    <property type="entry name" value="Peroxidase"/>
    <property type="match status" value="1"/>
</dbReference>
<dbReference type="Gene3D" id="3.40.50.300">
    <property type="entry name" value="P-loop containing nucleotide triphosphate hydrolases"/>
    <property type="match status" value="1"/>
</dbReference>
<evidence type="ECO:0000313" key="23">
    <source>
        <dbReference type="EMBL" id="RLN09926.1"/>
    </source>
</evidence>
<reference evidence="24" key="1">
    <citation type="journal article" date="2019" name="Nat. Commun.">
        <title>The genome of broomcorn millet.</title>
        <authorList>
            <person name="Zou C."/>
            <person name="Miki D."/>
            <person name="Li D."/>
            <person name="Tang Q."/>
            <person name="Xiao L."/>
            <person name="Rajput S."/>
            <person name="Deng P."/>
            <person name="Jia W."/>
            <person name="Huang R."/>
            <person name="Zhang M."/>
            <person name="Sun Y."/>
            <person name="Hu J."/>
            <person name="Fu X."/>
            <person name="Schnable P.S."/>
            <person name="Li F."/>
            <person name="Zhang H."/>
            <person name="Feng B."/>
            <person name="Zhu X."/>
            <person name="Liu R."/>
            <person name="Schnable J.C."/>
            <person name="Zhu J.-K."/>
            <person name="Zhang H."/>
        </authorList>
    </citation>
    <scope>NUCLEOTIDE SEQUENCE [LARGE SCALE GENOMIC DNA]</scope>
</reference>
<dbReference type="InterPro" id="IPR027417">
    <property type="entry name" value="P-loop_NTPase"/>
</dbReference>
<dbReference type="PANTHER" id="PTHR31235">
    <property type="entry name" value="PEROXIDASE 25-RELATED"/>
    <property type="match status" value="1"/>
</dbReference>
<keyword evidence="15" id="KW-0376">Hydrogen peroxide</keyword>
<feature type="domain" description="Plant heme peroxidase family profile" evidence="22">
    <location>
        <begin position="33"/>
        <end position="365"/>
    </location>
</feature>
<evidence type="ECO:0000256" key="7">
    <source>
        <dbReference type="ARBA" id="ARBA00022617"/>
    </source>
</evidence>
<evidence type="ECO:0000256" key="3">
    <source>
        <dbReference type="ARBA" id="ARBA00006873"/>
    </source>
</evidence>
<dbReference type="GO" id="GO:0003924">
    <property type="term" value="F:GTPase activity"/>
    <property type="evidence" value="ECO:0007669"/>
    <property type="project" value="InterPro"/>
</dbReference>
<dbReference type="InterPro" id="IPR019794">
    <property type="entry name" value="Peroxidases_AS"/>
</dbReference>
<feature type="signal peptide" evidence="21">
    <location>
        <begin position="1"/>
        <end position="33"/>
    </location>
</feature>